<evidence type="ECO:0000313" key="1">
    <source>
        <dbReference type="EMBL" id="MDR6903686.1"/>
    </source>
</evidence>
<dbReference type="EMBL" id="JAVDUP010000009">
    <property type="protein sequence ID" value="MDR6903686.1"/>
    <property type="molecule type" value="Genomic_DNA"/>
</dbReference>
<organism evidence="1 2">
    <name type="scientific">Rhizobium miluonense</name>
    <dbReference type="NCBI Taxonomy" id="411945"/>
    <lineage>
        <taxon>Bacteria</taxon>
        <taxon>Pseudomonadati</taxon>
        <taxon>Pseudomonadota</taxon>
        <taxon>Alphaproteobacteria</taxon>
        <taxon>Hyphomicrobiales</taxon>
        <taxon>Rhizobiaceae</taxon>
        <taxon>Rhizobium/Agrobacterium group</taxon>
        <taxon>Rhizobium</taxon>
    </lineage>
</organism>
<reference evidence="1 2" key="1">
    <citation type="submission" date="2023-07" db="EMBL/GenBank/DDBJ databases">
        <title>Sorghum-associated microbial communities from plants grown in Nebraska, USA.</title>
        <authorList>
            <person name="Schachtman D."/>
        </authorList>
    </citation>
    <scope>NUCLEOTIDE SEQUENCE [LARGE SCALE GENOMIC DNA]</scope>
    <source>
        <strain evidence="1 2">3199</strain>
    </source>
</reference>
<dbReference type="RefSeq" id="WP_310235109.1">
    <property type="nucleotide sequence ID" value="NZ_JAVDUP010000009.1"/>
</dbReference>
<name>A0ABU1SXJ4_9HYPH</name>
<evidence type="ECO:0000313" key="2">
    <source>
        <dbReference type="Proteomes" id="UP001250791"/>
    </source>
</evidence>
<gene>
    <name evidence="1" type="ORF">J2W52_005319</name>
</gene>
<dbReference type="Proteomes" id="UP001250791">
    <property type="component" value="Unassembled WGS sequence"/>
</dbReference>
<keyword evidence="2" id="KW-1185">Reference proteome</keyword>
<accession>A0ABU1SXJ4</accession>
<comment type="caution">
    <text evidence="1">The sequence shown here is derived from an EMBL/GenBank/DDBJ whole genome shotgun (WGS) entry which is preliminary data.</text>
</comment>
<protein>
    <submittedName>
        <fullName evidence="1">Uncharacterized protein</fullName>
    </submittedName>
</protein>
<proteinExistence type="predicted"/>
<sequence>MIRYKTKKPAIAGPRAAVYGFAKKYELGNDEAERIYLKIGELATEEDFLAEAKLVSADFRIPNDKPRTS</sequence>